<proteinExistence type="predicted"/>
<dbReference type="InterPro" id="IPR018060">
    <property type="entry name" value="HTH_AraC"/>
</dbReference>
<name>A0ABS6BAU8_9NOCA</name>
<dbReference type="RefSeq" id="WP_215923483.1">
    <property type="nucleotide sequence ID" value="NZ_JAHKNI010000021.1"/>
</dbReference>
<organism evidence="5 6">
    <name type="scientific">Nocardia albiluteola</name>
    <dbReference type="NCBI Taxonomy" id="2842303"/>
    <lineage>
        <taxon>Bacteria</taxon>
        <taxon>Bacillati</taxon>
        <taxon>Actinomycetota</taxon>
        <taxon>Actinomycetes</taxon>
        <taxon>Mycobacteriales</taxon>
        <taxon>Nocardiaceae</taxon>
        <taxon>Nocardia</taxon>
    </lineage>
</organism>
<keyword evidence="2" id="KW-0238">DNA-binding</keyword>
<dbReference type="Proteomes" id="UP000733379">
    <property type="component" value="Unassembled WGS sequence"/>
</dbReference>
<dbReference type="InterPro" id="IPR009057">
    <property type="entry name" value="Homeodomain-like_sf"/>
</dbReference>
<evidence type="ECO:0000259" key="4">
    <source>
        <dbReference type="PROSITE" id="PS01124"/>
    </source>
</evidence>
<dbReference type="EMBL" id="JAHKNI010000021">
    <property type="protein sequence ID" value="MBU3067404.1"/>
    <property type="molecule type" value="Genomic_DNA"/>
</dbReference>
<dbReference type="InterPro" id="IPR052158">
    <property type="entry name" value="INH-QAR"/>
</dbReference>
<feature type="domain" description="HTH araC/xylS-type" evidence="4">
    <location>
        <begin position="226"/>
        <end position="324"/>
    </location>
</feature>
<keyword evidence="1" id="KW-0805">Transcription regulation</keyword>
<sequence>MAPIHRLIAVVLFDRVDLLDVTGPPEVFSLARRETDGPTGYRVVLAAQSMDPVTTSAGVRVLPDITFEELSTRRIDTLIVPGAVEPDERAGVRAVADPAVVQWVRILAARTRRVTSVCVGAHILAAAGLLDGKRATTHWSTARQLAAEYPAVTVDADPIFIRDENVWTGAGLSACIDLSLALLADDLGEAVALRVARQLVVYLKRPSGQSQFSVRLDTVSHTRRVEEIRHHVTRNLAGPLTVADLAAHTCVSERQLTRIFKQELGTTPAAYLESARVEVARNRLETTDDTLERIATACGFNTTDTLTRAFRRQLDTTPAEYRNRFRIT</sequence>
<dbReference type="Gene3D" id="3.40.50.880">
    <property type="match status" value="1"/>
</dbReference>
<evidence type="ECO:0000256" key="2">
    <source>
        <dbReference type="ARBA" id="ARBA00023125"/>
    </source>
</evidence>
<dbReference type="SUPFAM" id="SSF46689">
    <property type="entry name" value="Homeodomain-like"/>
    <property type="match status" value="2"/>
</dbReference>
<evidence type="ECO:0000256" key="1">
    <source>
        <dbReference type="ARBA" id="ARBA00023015"/>
    </source>
</evidence>
<gene>
    <name evidence="5" type="ORF">KO481_38515</name>
</gene>
<dbReference type="Pfam" id="PF01965">
    <property type="entry name" value="DJ-1_PfpI"/>
    <property type="match status" value="1"/>
</dbReference>
<keyword evidence="3" id="KW-0804">Transcription</keyword>
<dbReference type="PANTHER" id="PTHR43130">
    <property type="entry name" value="ARAC-FAMILY TRANSCRIPTIONAL REGULATOR"/>
    <property type="match status" value="1"/>
</dbReference>
<dbReference type="PANTHER" id="PTHR43130:SF3">
    <property type="entry name" value="HTH-TYPE TRANSCRIPTIONAL REGULATOR RV1931C"/>
    <property type="match status" value="1"/>
</dbReference>
<reference evidence="5 6" key="1">
    <citation type="submission" date="2021-06" db="EMBL/GenBank/DDBJ databases">
        <title>Actinomycetes sequencing.</title>
        <authorList>
            <person name="Shan Q."/>
        </authorList>
    </citation>
    <scope>NUCLEOTIDE SEQUENCE [LARGE SCALE GENOMIC DNA]</scope>
    <source>
        <strain evidence="5 6">NEAU-G5</strain>
    </source>
</reference>
<keyword evidence="6" id="KW-1185">Reference proteome</keyword>
<dbReference type="PROSITE" id="PS00041">
    <property type="entry name" value="HTH_ARAC_FAMILY_1"/>
    <property type="match status" value="1"/>
</dbReference>
<protein>
    <submittedName>
        <fullName evidence="5">DJ-1/PfpI family protein</fullName>
    </submittedName>
</protein>
<evidence type="ECO:0000313" key="6">
    <source>
        <dbReference type="Proteomes" id="UP000733379"/>
    </source>
</evidence>
<dbReference type="PROSITE" id="PS01124">
    <property type="entry name" value="HTH_ARAC_FAMILY_2"/>
    <property type="match status" value="1"/>
</dbReference>
<dbReference type="InterPro" id="IPR018062">
    <property type="entry name" value="HTH_AraC-typ_CS"/>
</dbReference>
<dbReference type="Gene3D" id="1.10.10.60">
    <property type="entry name" value="Homeodomain-like"/>
    <property type="match status" value="1"/>
</dbReference>
<dbReference type="InterPro" id="IPR002818">
    <property type="entry name" value="DJ-1/PfpI"/>
</dbReference>
<dbReference type="SMART" id="SM00342">
    <property type="entry name" value="HTH_ARAC"/>
    <property type="match status" value="1"/>
</dbReference>
<evidence type="ECO:0000256" key="3">
    <source>
        <dbReference type="ARBA" id="ARBA00023163"/>
    </source>
</evidence>
<dbReference type="CDD" id="cd03137">
    <property type="entry name" value="GATase1_AraC_1"/>
    <property type="match status" value="1"/>
</dbReference>
<dbReference type="InterPro" id="IPR029062">
    <property type="entry name" value="Class_I_gatase-like"/>
</dbReference>
<accession>A0ABS6BAU8</accession>
<dbReference type="SUPFAM" id="SSF52317">
    <property type="entry name" value="Class I glutamine amidotransferase-like"/>
    <property type="match status" value="1"/>
</dbReference>
<dbReference type="Pfam" id="PF12833">
    <property type="entry name" value="HTH_18"/>
    <property type="match status" value="1"/>
</dbReference>
<evidence type="ECO:0000313" key="5">
    <source>
        <dbReference type="EMBL" id="MBU3067404.1"/>
    </source>
</evidence>
<comment type="caution">
    <text evidence="5">The sequence shown here is derived from an EMBL/GenBank/DDBJ whole genome shotgun (WGS) entry which is preliminary data.</text>
</comment>